<name>A0ABP1P7F1_XYLVO</name>
<feature type="domain" description="C2H2-type" evidence="12">
    <location>
        <begin position="745"/>
        <end position="772"/>
    </location>
</feature>
<feature type="domain" description="ZAD" evidence="14">
    <location>
        <begin position="135"/>
        <end position="210"/>
    </location>
</feature>
<protein>
    <submittedName>
        <fullName evidence="15">Uncharacterized protein</fullName>
    </submittedName>
</protein>
<dbReference type="InterPro" id="IPR036236">
    <property type="entry name" value="Znf_C2H2_sf"/>
</dbReference>
<sequence length="880" mass="101803">MKIVCAAKNCKYSSDNEDSEHVMFINFPNDDFSKIWAHHCGRPDLLMKSNEELHLNYYICSHHIEDCYYISKTDPVLIDQNAIPTLFDSQSMIEKDTRSTYNENECIEINDNVVSPYCDMDVELDQYRDTNKFSYLCRICGEPPLSDINIFSPKGIKLKLKEKISLLLPITIDKEDLMPQKLCTYCYRQLEIAHSLVVTSLRTDMRLKKFLNIDDKSNYDQRYSAIVKKCSMEVGKMMNISEASESTSMELLPNKTEGTSIDQEMIQKFSHFENTNENNLANNTRRDVKSNLNDFTETPSKDSKGDEYVTSTTRNYPTNELPSNEIQCIHCKGTFKTQEIFEAHKILCAEGEIEIQKVKGTKSNESGEESNTVTALNFQFVTKTCSTCNEHFESEKQFAEHKLTPCKFLQEQRLKVSNKRNENEESCNVCKDPHTINNIVPTESNKRCGHCDLVYNTKKELLNHIVECHGGQLLFKCIMCDKTYEKWSSLDVHEATHRIDKPYLCDLCGKSFKHSNNLRGHKRTHLDDSKKKRHVCEICGTAFRSRFHLGEHMNQHNGRKPYSCEKCGKPFYKRIQLRQHKLSHGLNKHVCPICSTAFNRKGNMNAHLKRHNSGNDAYTCSVCAHSCKSMSELKLHRKIHTEEDIIESIRKKGLNKTIWQCKTCNRVFSTQSVLLNHERIHNEERPGVECNICGKKLASKNSLTYHQNSIHSSVRPHMCQYCGASFVSKEAWLVHERVHTGERPYVCKICKREYKNSSNLNQHTKTHSGLKPYRCVHCNKRFTRKGALNVHERVHTGEKPFTCVTCGRTFSQKNDMIKHTKTHVAKSLRCEQCDEVFAKKKDILKHMESHEQNEPVAQEYVEVQQEIAPYSMDMLCSQFE</sequence>
<dbReference type="SUPFAM" id="SSF57716">
    <property type="entry name" value="Glucocorticoid receptor-like (DNA-binding domain)"/>
    <property type="match status" value="2"/>
</dbReference>
<evidence type="ECO:0000256" key="2">
    <source>
        <dbReference type="ARBA" id="ARBA00022737"/>
    </source>
</evidence>
<dbReference type="InterPro" id="IPR050527">
    <property type="entry name" value="Snail/Krueppel_Znf"/>
</dbReference>
<dbReference type="InterPro" id="IPR012934">
    <property type="entry name" value="Znf_AD"/>
</dbReference>
<feature type="domain" description="C2H2-type" evidence="12">
    <location>
        <begin position="589"/>
        <end position="616"/>
    </location>
</feature>
<dbReference type="SMART" id="SM00355">
    <property type="entry name" value="ZnF_C2H2"/>
    <property type="match status" value="16"/>
</dbReference>
<feature type="domain" description="C2H2-type" evidence="12">
    <location>
        <begin position="562"/>
        <end position="589"/>
    </location>
</feature>
<evidence type="ECO:0000256" key="5">
    <source>
        <dbReference type="ARBA" id="ARBA00023125"/>
    </source>
</evidence>
<feature type="domain" description="C2H2-type" evidence="12">
    <location>
        <begin position="503"/>
        <end position="530"/>
    </location>
</feature>
<feature type="domain" description="C2H2-type" evidence="12">
    <location>
        <begin position="659"/>
        <end position="686"/>
    </location>
</feature>
<evidence type="ECO:0000313" key="15">
    <source>
        <dbReference type="EMBL" id="CAL7948516.1"/>
    </source>
</evidence>
<feature type="domain" description="C2H2-type" evidence="12">
    <location>
        <begin position="475"/>
        <end position="502"/>
    </location>
</feature>
<evidence type="ECO:0000256" key="11">
    <source>
        <dbReference type="SAM" id="MobiDB-lite"/>
    </source>
</evidence>
<keyword evidence="6" id="KW-0539">Nucleus</keyword>
<feature type="region of interest" description="Disordered" evidence="11">
    <location>
        <begin position="277"/>
        <end position="317"/>
    </location>
</feature>
<comment type="similarity">
    <text evidence="7">Belongs to the snail C2H2-type zinc-finger protein family.</text>
</comment>
<feature type="binding site" evidence="10">
    <location>
        <position position="140"/>
    </location>
    <ligand>
        <name>Zn(2+)</name>
        <dbReference type="ChEBI" id="CHEBI:29105"/>
    </ligand>
</feature>
<feature type="domain" description="C2H2-type" evidence="12">
    <location>
        <begin position="773"/>
        <end position="800"/>
    </location>
</feature>
<keyword evidence="3 8" id="KW-0863">Zinc-finger</keyword>
<reference evidence="15 16" key="1">
    <citation type="submission" date="2024-08" db="EMBL/GenBank/DDBJ databases">
        <authorList>
            <person name="Will J Nash"/>
            <person name="Angela Man"/>
            <person name="Seanna McTaggart"/>
            <person name="Kendall Baker"/>
            <person name="Tom Barker"/>
            <person name="Leah Catchpole"/>
            <person name="Alex Durrant"/>
            <person name="Karim Gharbi"/>
            <person name="Naomi Irish"/>
            <person name="Gemy Kaithakottil"/>
            <person name="Debby Ku"/>
            <person name="Aaliyah Providence"/>
            <person name="Felix Shaw"/>
            <person name="David Swarbreck"/>
            <person name="Chris Watkins"/>
            <person name="Ann M. McCartney"/>
            <person name="Giulio Formenti"/>
            <person name="Alice Mouton"/>
            <person name="Noel Vella"/>
            <person name="Bjorn M von Reumont"/>
            <person name="Adriana Vella"/>
            <person name="Wilfried Haerty"/>
        </authorList>
    </citation>
    <scope>NUCLEOTIDE SEQUENCE [LARGE SCALE GENOMIC DNA]</scope>
</reference>
<comment type="caution">
    <text evidence="15">The sequence shown here is derived from an EMBL/GenBank/DDBJ whole genome shotgun (WGS) entry which is preliminary data.</text>
</comment>
<feature type="domain" description="C2H2-type" evidence="12">
    <location>
        <begin position="828"/>
        <end position="855"/>
    </location>
</feature>
<evidence type="ECO:0000256" key="6">
    <source>
        <dbReference type="ARBA" id="ARBA00023242"/>
    </source>
</evidence>
<feature type="domain" description="C2H2-type" evidence="12">
    <location>
        <begin position="534"/>
        <end position="561"/>
    </location>
</feature>
<dbReference type="Pfam" id="PF13912">
    <property type="entry name" value="zf-C2H2_6"/>
    <property type="match status" value="1"/>
</dbReference>
<evidence type="ECO:0000256" key="8">
    <source>
        <dbReference type="PROSITE-ProRule" id="PRU00042"/>
    </source>
</evidence>
<keyword evidence="16" id="KW-1185">Reference proteome</keyword>
<proteinExistence type="inferred from homology"/>
<dbReference type="EMBL" id="CAXAJV020001299">
    <property type="protein sequence ID" value="CAL7948516.1"/>
    <property type="molecule type" value="Genomic_DNA"/>
</dbReference>
<gene>
    <name evidence="15" type="ORF">XYLVIOL_LOCUS8918</name>
</gene>
<evidence type="ECO:0000259" key="14">
    <source>
        <dbReference type="PROSITE" id="PS51915"/>
    </source>
</evidence>
<keyword evidence="2" id="KW-0677">Repeat</keyword>
<dbReference type="PROSITE" id="PS00028">
    <property type="entry name" value="ZINC_FINGER_C2H2_1"/>
    <property type="match status" value="13"/>
</dbReference>
<keyword evidence="4 10" id="KW-0862">Zinc</keyword>
<dbReference type="SUPFAM" id="SSF57667">
    <property type="entry name" value="beta-beta-alpha zinc fingers"/>
    <property type="match status" value="6"/>
</dbReference>
<feature type="domain" description="C2H2-type" evidence="12">
    <location>
        <begin position="688"/>
        <end position="716"/>
    </location>
</feature>
<evidence type="ECO:0000256" key="1">
    <source>
        <dbReference type="ARBA" id="ARBA00022723"/>
    </source>
</evidence>
<feature type="binding site" evidence="10">
    <location>
        <position position="186"/>
    </location>
    <ligand>
        <name>Zn(2+)</name>
        <dbReference type="ChEBI" id="CHEBI:29105"/>
    </ligand>
</feature>
<feature type="domain" description="C2H2-type" evidence="12">
    <location>
        <begin position="801"/>
        <end position="828"/>
    </location>
</feature>
<dbReference type="PROSITE" id="PS51915">
    <property type="entry name" value="ZAD"/>
    <property type="match status" value="1"/>
</dbReference>
<dbReference type="Pfam" id="PF07776">
    <property type="entry name" value="zf-AD"/>
    <property type="match status" value="1"/>
</dbReference>
<keyword evidence="1 10" id="KW-0479">Metal-binding</keyword>
<evidence type="ECO:0000256" key="3">
    <source>
        <dbReference type="ARBA" id="ARBA00022771"/>
    </source>
</evidence>
<evidence type="ECO:0000256" key="4">
    <source>
        <dbReference type="ARBA" id="ARBA00022833"/>
    </source>
</evidence>
<evidence type="ECO:0000256" key="10">
    <source>
        <dbReference type="PROSITE-ProRule" id="PRU01263"/>
    </source>
</evidence>
<evidence type="ECO:0000256" key="7">
    <source>
        <dbReference type="ARBA" id="ARBA00037948"/>
    </source>
</evidence>
<dbReference type="Gene3D" id="3.30.160.60">
    <property type="entry name" value="Classic Zinc Finger"/>
    <property type="match status" value="11"/>
</dbReference>
<feature type="binding site" evidence="10">
    <location>
        <position position="183"/>
    </location>
    <ligand>
        <name>Zn(2+)</name>
        <dbReference type="ChEBI" id="CHEBI:29105"/>
    </ligand>
</feature>
<organism evidence="15 16">
    <name type="scientific">Xylocopa violacea</name>
    <name type="common">Violet carpenter bee</name>
    <name type="synonym">Apis violacea</name>
    <dbReference type="NCBI Taxonomy" id="135666"/>
    <lineage>
        <taxon>Eukaryota</taxon>
        <taxon>Metazoa</taxon>
        <taxon>Ecdysozoa</taxon>
        <taxon>Arthropoda</taxon>
        <taxon>Hexapoda</taxon>
        <taxon>Insecta</taxon>
        <taxon>Pterygota</taxon>
        <taxon>Neoptera</taxon>
        <taxon>Endopterygota</taxon>
        <taxon>Hymenoptera</taxon>
        <taxon>Apocrita</taxon>
        <taxon>Aculeata</taxon>
        <taxon>Apoidea</taxon>
        <taxon>Anthophila</taxon>
        <taxon>Apidae</taxon>
        <taxon>Xylocopa</taxon>
        <taxon>Xylocopa</taxon>
    </lineage>
</organism>
<evidence type="ECO:0000259" key="12">
    <source>
        <dbReference type="PROSITE" id="PS50157"/>
    </source>
</evidence>
<dbReference type="SMART" id="SM00868">
    <property type="entry name" value="zf-AD"/>
    <property type="match status" value="1"/>
</dbReference>
<dbReference type="Gene3D" id="3.40.1800.20">
    <property type="match status" value="1"/>
</dbReference>
<dbReference type="PROSITE" id="PS50950">
    <property type="entry name" value="ZF_THAP"/>
    <property type="match status" value="1"/>
</dbReference>
<dbReference type="Pfam" id="PF00096">
    <property type="entry name" value="zf-C2H2"/>
    <property type="match status" value="9"/>
</dbReference>
<dbReference type="PANTHER" id="PTHR24388">
    <property type="entry name" value="ZINC FINGER PROTEIN"/>
    <property type="match status" value="1"/>
</dbReference>
<evidence type="ECO:0000256" key="9">
    <source>
        <dbReference type="PROSITE-ProRule" id="PRU00309"/>
    </source>
</evidence>
<dbReference type="InterPro" id="IPR006612">
    <property type="entry name" value="THAP_Znf"/>
</dbReference>
<accession>A0ABP1P7F1</accession>
<evidence type="ECO:0000313" key="16">
    <source>
        <dbReference type="Proteomes" id="UP001642520"/>
    </source>
</evidence>
<feature type="domain" description="C2H2-type" evidence="12">
    <location>
        <begin position="717"/>
        <end position="744"/>
    </location>
</feature>
<dbReference type="PANTHER" id="PTHR24388:SF104">
    <property type="entry name" value="AT-RICH BINDING PROTEIN-RELATED"/>
    <property type="match status" value="1"/>
</dbReference>
<dbReference type="SMART" id="SM00980">
    <property type="entry name" value="THAP"/>
    <property type="match status" value="1"/>
</dbReference>
<feature type="domain" description="C2H2-type" evidence="12">
    <location>
        <begin position="618"/>
        <end position="645"/>
    </location>
</feature>
<keyword evidence="5 9" id="KW-0238">DNA-binding</keyword>
<dbReference type="InterPro" id="IPR013087">
    <property type="entry name" value="Znf_C2H2_type"/>
</dbReference>
<feature type="binding site" evidence="10">
    <location>
        <position position="137"/>
    </location>
    <ligand>
        <name>Zn(2+)</name>
        <dbReference type="ChEBI" id="CHEBI:29105"/>
    </ligand>
</feature>
<dbReference type="PROSITE" id="PS50157">
    <property type="entry name" value="ZINC_FINGER_C2H2_2"/>
    <property type="match status" value="13"/>
</dbReference>
<evidence type="ECO:0000259" key="13">
    <source>
        <dbReference type="PROSITE" id="PS50950"/>
    </source>
</evidence>
<dbReference type="Proteomes" id="UP001642520">
    <property type="component" value="Unassembled WGS sequence"/>
</dbReference>
<feature type="domain" description="THAP-type" evidence="13">
    <location>
        <begin position="1"/>
        <end position="87"/>
    </location>
</feature>